<evidence type="ECO:0000313" key="2">
    <source>
        <dbReference type="Proteomes" id="UP000544054"/>
    </source>
</evidence>
<accession>A0A7Y0FTJ5</accession>
<gene>
    <name evidence="1" type="ORF">HHL23_22075</name>
</gene>
<keyword evidence="2" id="KW-1185">Reference proteome</keyword>
<organism evidence="1 2">
    <name type="scientific">Chryseobacterium antibioticum</name>
    <dbReference type="NCBI Taxonomy" id="2728847"/>
    <lineage>
        <taxon>Bacteria</taxon>
        <taxon>Pseudomonadati</taxon>
        <taxon>Bacteroidota</taxon>
        <taxon>Flavobacteriia</taxon>
        <taxon>Flavobacteriales</taxon>
        <taxon>Weeksellaceae</taxon>
        <taxon>Chryseobacterium group</taxon>
        <taxon>Chryseobacterium</taxon>
    </lineage>
</organism>
<proteinExistence type="predicted"/>
<reference evidence="1 2" key="1">
    <citation type="submission" date="2020-04" db="EMBL/GenBank/DDBJ databases">
        <title>Chryseobacterium sp. RP-3-3 sp. nov., isolated from Jeju soil.</title>
        <authorList>
            <person name="Dahal R.H."/>
        </authorList>
    </citation>
    <scope>NUCLEOTIDE SEQUENCE [LARGE SCALE GENOMIC DNA]</scope>
    <source>
        <strain evidence="1 2">RP-3-3</strain>
    </source>
</reference>
<dbReference type="RefSeq" id="WP_169236898.1">
    <property type="nucleotide sequence ID" value="NZ_JABBGI010000058.1"/>
</dbReference>
<dbReference type="Proteomes" id="UP000544054">
    <property type="component" value="Unassembled WGS sequence"/>
</dbReference>
<dbReference type="AlphaFoldDB" id="A0A7Y0FTJ5"/>
<protein>
    <submittedName>
        <fullName evidence="1">Uncharacterized protein</fullName>
    </submittedName>
</protein>
<sequence length="47" mass="5348">MKPTKFIVSLIGDDVLQQIIFPLYAVFLLQEFNHTLASPASWLKQVS</sequence>
<dbReference type="EMBL" id="JABBGI010000058">
    <property type="protein sequence ID" value="NML72447.1"/>
    <property type="molecule type" value="Genomic_DNA"/>
</dbReference>
<evidence type="ECO:0000313" key="1">
    <source>
        <dbReference type="EMBL" id="NML72447.1"/>
    </source>
</evidence>
<comment type="caution">
    <text evidence="1">The sequence shown here is derived from an EMBL/GenBank/DDBJ whole genome shotgun (WGS) entry which is preliminary data.</text>
</comment>
<name>A0A7Y0FTJ5_9FLAO</name>